<name>A0A4T0B3A6_AURPU</name>
<proteinExistence type="predicted"/>
<sequence length="206" mass="24154">MDKLDQRPMARLQNLESQERYVGYWKRMLCYCLRVWLARHEATNNDNDNDRSTSDDETNSMHHDGDNVDEDSDSNSTNDSQHDQSGPQPQAQDYTHDARRLFPWNDRLEKALVKVWRLTILERDSSSMEEEQILAMVELSEVLLFRKIWNDRFYSAVLHFMAVMGIDEINARLRDGNDYSYFIAGLVYVSRIVAAETLLPSLDREN</sequence>
<reference evidence="2 3" key="1">
    <citation type="submission" date="2018-10" db="EMBL/GenBank/DDBJ databases">
        <title>Fifty Aureobasidium pullulans genomes reveal a recombining polyextremotolerant generalist.</title>
        <authorList>
            <person name="Gostincar C."/>
            <person name="Turk M."/>
            <person name="Zajc J."/>
            <person name="Gunde-Cimerman N."/>
        </authorList>
    </citation>
    <scope>NUCLEOTIDE SEQUENCE [LARGE SCALE GENOMIC DNA]</scope>
    <source>
        <strain evidence="2 3">EXF-1645</strain>
    </source>
</reference>
<accession>A0A4T0B3A6</accession>
<dbReference type="Proteomes" id="UP000308724">
    <property type="component" value="Unassembled WGS sequence"/>
</dbReference>
<evidence type="ECO:0000256" key="1">
    <source>
        <dbReference type="SAM" id="MobiDB-lite"/>
    </source>
</evidence>
<evidence type="ECO:0000313" key="3">
    <source>
        <dbReference type="Proteomes" id="UP000308724"/>
    </source>
</evidence>
<dbReference type="AlphaFoldDB" id="A0A4T0B3A6"/>
<organism evidence="2 3">
    <name type="scientific">Aureobasidium pullulans</name>
    <name type="common">Black yeast</name>
    <name type="synonym">Pullularia pullulans</name>
    <dbReference type="NCBI Taxonomy" id="5580"/>
    <lineage>
        <taxon>Eukaryota</taxon>
        <taxon>Fungi</taxon>
        <taxon>Dikarya</taxon>
        <taxon>Ascomycota</taxon>
        <taxon>Pezizomycotina</taxon>
        <taxon>Dothideomycetes</taxon>
        <taxon>Dothideomycetidae</taxon>
        <taxon>Dothideales</taxon>
        <taxon>Saccotheciaceae</taxon>
        <taxon>Aureobasidium</taxon>
    </lineage>
</organism>
<dbReference type="EMBL" id="QZBZ01000756">
    <property type="protein sequence ID" value="TIA27833.1"/>
    <property type="molecule type" value="Genomic_DNA"/>
</dbReference>
<comment type="caution">
    <text evidence="2">The sequence shown here is derived from an EMBL/GenBank/DDBJ whole genome shotgun (WGS) entry which is preliminary data.</text>
</comment>
<protein>
    <submittedName>
        <fullName evidence="2">Uncharacterized protein</fullName>
    </submittedName>
</protein>
<gene>
    <name evidence="2" type="ORF">D6C78_10993</name>
</gene>
<feature type="compositionally biased region" description="Basic and acidic residues" evidence="1">
    <location>
        <begin position="43"/>
        <end position="66"/>
    </location>
</feature>
<feature type="region of interest" description="Disordered" evidence="1">
    <location>
        <begin position="43"/>
        <end position="94"/>
    </location>
</feature>
<evidence type="ECO:0000313" key="2">
    <source>
        <dbReference type="EMBL" id="TIA27833.1"/>
    </source>
</evidence>
<feature type="compositionally biased region" description="Low complexity" evidence="1">
    <location>
        <begin position="74"/>
        <end position="85"/>
    </location>
</feature>